<dbReference type="Pfam" id="PF03669">
    <property type="entry name" value="ASTER"/>
    <property type="match status" value="1"/>
</dbReference>
<reference evidence="5 6" key="1">
    <citation type="journal article" date="2011" name="Proc. Natl. Acad. Sci. U.S.A.">
        <title>Comparative genomics of xylose-fermenting fungi for enhanced biofuel production.</title>
        <authorList>
            <person name="Wohlbach D.J."/>
            <person name="Kuo A."/>
            <person name="Sato T.K."/>
            <person name="Potts K.M."/>
            <person name="Salamov A.A."/>
            <person name="LaButti K.M."/>
            <person name="Sun H."/>
            <person name="Clum A."/>
            <person name="Pangilinan J.L."/>
            <person name="Lindquist E.A."/>
            <person name="Lucas S."/>
            <person name="Lapidus A."/>
            <person name="Jin M."/>
            <person name="Gunawan C."/>
            <person name="Balan V."/>
            <person name="Dale B.E."/>
            <person name="Jeffries T.W."/>
            <person name="Zinkel R."/>
            <person name="Barry K.W."/>
            <person name="Grigoriev I.V."/>
            <person name="Gasch A.P."/>
        </authorList>
    </citation>
    <scope>NUCLEOTIDE SEQUENCE [LARGE SCALE GENOMIC DNA]</scope>
    <source>
        <strain evidence="6">NRRL Y-27907 / 11-Y1</strain>
    </source>
</reference>
<keyword evidence="2" id="KW-0812">Transmembrane</keyword>
<dbReference type="Proteomes" id="UP000000709">
    <property type="component" value="Unassembled WGS sequence"/>
</dbReference>
<dbReference type="OrthoDB" id="1367865at2759"/>
<dbReference type="KEGG" id="spaa:SPAPADRAFT_143493"/>
<dbReference type="GO" id="GO:0044183">
    <property type="term" value="F:protein folding chaperone"/>
    <property type="evidence" value="ECO:0007669"/>
    <property type="project" value="InterPro"/>
</dbReference>
<dbReference type="OMA" id="RNKFIGW"/>
<comment type="subcellular location">
    <subcellularLocation>
        <location evidence="1">Membrane</location>
    </subcellularLocation>
</comment>
<organism evidence="6">
    <name type="scientific">Spathaspora passalidarum (strain NRRL Y-27907 / 11-Y1)</name>
    <dbReference type="NCBI Taxonomy" id="619300"/>
    <lineage>
        <taxon>Eukaryota</taxon>
        <taxon>Fungi</taxon>
        <taxon>Dikarya</taxon>
        <taxon>Ascomycota</taxon>
        <taxon>Saccharomycotina</taxon>
        <taxon>Pichiomycetes</taxon>
        <taxon>Debaryomycetaceae</taxon>
        <taxon>Spathaspora</taxon>
    </lineage>
</organism>
<keyword evidence="4" id="KW-0472">Membrane</keyword>
<dbReference type="GO" id="GO:0045048">
    <property type="term" value="P:protein insertion into ER membrane"/>
    <property type="evidence" value="ECO:0007669"/>
    <property type="project" value="InterPro"/>
</dbReference>
<gene>
    <name evidence="5" type="ORF">SPAPADRAFT_143493</name>
</gene>
<keyword evidence="3" id="KW-1133">Transmembrane helix</keyword>
<evidence type="ECO:0000313" key="5">
    <source>
        <dbReference type="EMBL" id="EGW30355.1"/>
    </source>
</evidence>
<dbReference type="InterPro" id="IPR005351">
    <property type="entry name" value="ASTER"/>
</dbReference>
<dbReference type="EMBL" id="GL996505">
    <property type="protein sequence ID" value="EGW30355.1"/>
    <property type="molecule type" value="Genomic_DNA"/>
</dbReference>
<name>G3ATX8_SPAPN</name>
<keyword evidence="6" id="KW-1185">Reference proteome</keyword>
<dbReference type="RefSeq" id="XP_007377326.1">
    <property type="nucleotide sequence ID" value="XM_007377264.1"/>
</dbReference>
<dbReference type="GeneID" id="18870549"/>
<evidence type="ECO:0000256" key="2">
    <source>
        <dbReference type="ARBA" id="ARBA00022692"/>
    </source>
</evidence>
<dbReference type="HOGENOM" id="CLU_129456_1_1_1"/>
<dbReference type="eggNOG" id="ENOG502S6JB">
    <property type="taxonomic scope" value="Eukaryota"/>
</dbReference>
<sequence>MSSKINKELVIPYKHVPAKPRNDNATSVVAQSLPMAAMFMRNKILSWSSVFIAVQAWLNEPINAPKSDNDNPQQPALLKITFAIVALLTCYMDVFFPGTNNNLKNSAAAVTSAVADAVSSTVEAAATSA</sequence>
<dbReference type="InParanoid" id="G3ATX8"/>
<dbReference type="AlphaFoldDB" id="G3ATX8"/>
<evidence type="ECO:0000256" key="3">
    <source>
        <dbReference type="ARBA" id="ARBA00022989"/>
    </source>
</evidence>
<evidence type="ECO:0000256" key="4">
    <source>
        <dbReference type="ARBA" id="ARBA00023136"/>
    </source>
</evidence>
<dbReference type="GO" id="GO:0005789">
    <property type="term" value="C:endoplasmic reticulum membrane"/>
    <property type="evidence" value="ECO:0007669"/>
    <property type="project" value="InterPro"/>
</dbReference>
<proteinExistence type="predicted"/>
<protein>
    <submittedName>
        <fullName evidence="5">Uncharacterized protein</fullName>
    </submittedName>
</protein>
<dbReference type="PANTHER" id="PTHR28038">
    <property type="entry name" value="ADL329WP"/>
    <property type="match status" value="1"/>
</dbReference>
<evidence type="ECO:0000313" key="6">
    <source>
        <dbReference type="Proteomes" id="UP000000709"/>
    </source>
</evidence>
<dbReference type="PANTHER" id="PTHR28038:SF1">
    <property type="entry name" value="ADL329WP"/>
    <property type="match status" value="1"/>
</dbReference>
<dbReference type="FunCoup" id="G3ATX8">
    <property type="interactions" value="29"/>
</dbReference>
<dbReference type="STRING" id="619300.G3ATX8"/>
<evidence type="ECO:0000256" key="1">
    <source>
        <dbReference type="ARBA" id="ARBA00004370"/>
    </source>
</evidence>
<accession>G3ATX8</accession>